<feature type="domain" description="UspA" evidence="2">
    <location>
        <begin position="144"/>
        <end position="286"/>
    </location>
</feature>
<dbReference type="InterPro" id="IPR006016">
    <property type="entry name" value="UspA"/>
</dbReference>
<dbReference type="EMBL" id="JAERQM010000005">
    <property type="protein sequence ID" value="MBU8545616.1"/>
    <property type="molecule type" value="Genomic_DNA"/>
</dbReference>
<evidence type="ECO:0000313" key="3">
    <source>
        <dbReference type="EMBL" id="MBU8545616.1"/>
    </source>
</evidence>
<dbReference type="PANTHER" id="PTHR46268">
    <property type="entry name" value="STRESS RESPONSE PROTEIN NHAX"/>
    <property type="match status" value="1"/>
</dbReference>
<comment type="caution">
    <text evidence="3">The sequence shown here is derived from an EMBL/GenBank/DDBJ whole genome shotgun (WGS) entry which is preliminary data.</text>
</comment>
<proteinExistence type="inferred from homology"/>
<dbReference type="CDD" id="cd00293">
    <property type="entry name" value="USP-like"/>
    <property type="match status" value="2"/>
</dbReference>
<reference evidence="3 4" key="1">
    <citation type="submission" date="2021-01" db="EMBL/GenBank/DDBJ databases">
        <title>Roseomonas sp. nov, a bacterium isolated from an oil production mixture in Yumen Oilfield.</title>
        <authorList>
            <person name="Wu D."/>
        </authorList>
    </citation>
    <scope>NUCLEOTIDE SEQUENCE [LARGE SCALE GENOMIC DNA]</scope>
    <source>
        <strain evidence="3 4">ROY-5-3</strain>
    </source>
</reference>
<organism evidence="3 4">
    <name type="scientific">Falsiroseomonas oleicola</name>
    <dbReference type="NCBI Taxonomy" id="2801474"/>
    <lineage>
        <taxon>Bacteria</taxon>
        <taxon>Pseudomonadati</taxon>
        <taxon>Pseudomonadota</taxon>
        <taxon>Alphaproteobacteria</taxon>
        <taxon>Acetobacterales</taxon>
        <taxon>Roseomonadaceae</taxon>
        <taxon>Falsiroseomonas</taxon>
    </lineage>
</organism>
<dbReference type="Pfam" id="PF00582">
    <property type="entry name" value="Usp"/>
    <property type="match status" value="2"/>
</dbReference>
<name>A0ABS6HB92_9PROT</name>
<sequence length="291" mass="30249">MRGVESARRRLLVATDLSARSDRALGRAALLAQASGAELVLLHAVNDDQPPSLIAAERREALLVLQAQAAALQTLPAIRPVLAEGDPFEAILRAAEAEAAELVVLGQPRRRLLRDIFVGTTMERVLRHGHRPLLVVKTPPATRYRHLLVATDLSAHAARALRAAVALGLTQGAEVTLLHVFETPGSAAMALADLPAAAVAAHHAQAAREAQAALARFAAPIGLTPQPQFLVASGRPATVVKDLVARLRPDLLVLGTEGAGGLKRAVLGSVAAELLAEVACDALVVPPAAAG</sequence>
<keyword evidence="4" id="KW-1185">Reference proteome</keyword>
<accession>A0ABS6HB92</accession>
<dbReference type="Proteomes" id="UP000689967">
    <property type="component" value="Unassembled WGS sequence"/>
</dbReference>
<comment type="similarity">
    <text evidence="1">Belongs to the universal stress protein A family.</text>
</comment>
<evidence type="ECO:0000313" key="4">
    <source>
        <dbReference type="Proteomes" id="UP000689967"/>
    </source>
</evidence>
<dbReference type="PANTHER" id="PTHR46268:SF23">
    <property type="entry name" value="UNIVERSAL STRESS PROTEIN A-RELATED"/>
    <property type="match status" value="1"/>
</dbReference>
<gene>
    <name evidence="3" type="ORF">JJQ90_17960</name>
</gene>
<evidence type="ECO:0000256" key="1">
    <source>
        <dbReference type="ARBA" id="ARBA00008791"/>
    </source>
</evidence>
<feature type="domain" description="UspA" evidence="2">
    <location>
        <begin position="8"/>
        <end position="137"/>
    </location>
</feature>
<dbReference type="RefSeq" id="WP_216877621.1">
    <property type="nucleotide sequence ID" value="NZ_JAERQM010000005.1"/>
</dbReference>
<evidence type="ECO:0000259" key="2">
    <source>
        <dbReference type="Pfam" id="PF00582"/>
    </source>
</evidence>
<protein>
    <submittedName>
        <fullName evidence="3">Universal stress protein</fullName>
    </submittedName>
</protein>